<dbReference type="Proteomes" id="UP001642360">
    <property type="component" value="Unassembled WGS sequence"/>
</dbReference>
<proteinExistence type="predicted"/>
<evidence type="ECO:0000256" key="1">
    <source>
        <dbReference type="SAM" id="Phobius"/>
    </source>
</evidence>
<accession>A0ABC8TJH5</accession>
<dbReference type="PANTHER" id="PTHR24177:SF343">
    <property type="entry name" value="PROTEIN ACCELERATED CELL DEATH 6-LIKE"/>
    <property type="match status" value="1"/>
</dbReference>
<keyword evidence="1" id="KW-1133">Transmembrane helix</keyword>
<keyword evidence="1" id="KW-0812">Transmembrane</keyword>
<reference evidence="3 4" key="1">
    <citation type="submission" date="2024-02" db="EMBL/GenBank/DDBJ databases">
        <authorList>
            <person name="Vignale AGUSTIN F."/>
            <person name="Sosa J E."/>
            <person name="Modenutti C."/>
        </authorList>
    </citation>
    <scope>NUCLEOTIDE SEQUENCE [LARGE SCALE GENOMIC DNA]</scope>
</reference>
<gene>
    <name evidence="3" type="ORF">ILEXP_LOCUS38565</name>
</gene>
<dbReference type="PANTHER" id="PTHR24177">
    <property type="entry name" value="CASKIN"/>
    <property type="match status" value="1"/>
</dbReference>
<feature type="transmembrane region" description="Helical" evidence="1">
    <location>
        <begin position="338"/>
        <end position="359"/>
    </location>
</feature>
<dbReference type="SUPFAM" id="SSF48403">
    <property type="entry name" value="Ankyrin repeat"/>
    <property type="match status" value="1"/>
</dbReference>
<dbReference type="AlphaFoldDB" id="A0ABC8TJH5"/>
<keyword evidence="4" id="KW-1185">Reference proteome</keyword>
<protein>
    <recommendedName>
        <fullName evidence="2">PGG domain-containing protein</fullName>
    </recommendedName>
</protein>
<feature type="transmembrane region" description="Helical" evidence="1">
    <location>
        <begin position="371"/>
        <end position="396"/>
    </location>
</feature>
<organism evidence="3 4">
    <name type="scientific">Ilex paraguariensis</name>
    <name type="common">yerba mate</name>
    <dbReference type="NCBI Taxonomy" id="185542"/>
    <lineage>
        <taxon>Eukaryota</taxon>
        <taxon>Viridiplantae</taxon>
        <taxon>Streptophyta</taxon>
        <taxon>Embryophyta</taxon>
        <taxon>Tracheophyta</taxon>
        <taxon>Spermatophyta</taxon>
        <taxon>Magnoliopsida</taxon>
        <taxon>eudicotyledons</taxon>
        <taxon>Gunneridae</taxon>
        <taxon>Pentapetalae</taxon>
        <taxon>asterids</taxon>
        <taxon>campanulids</taxon>
        <taxon>Aquifoliales</taxon>
        <taxon>Aquifoliaceae</taxon>
        <taxon>Ilex</taxon>
    </lineage>
</organism>
<feature type="domain" description="PGG" evidence="2">
    <location>
        <begin position="288"/>
        <end position="399"/>
    </location>
</feature>
<dbReference type="InterPro" id="IPR036770">
    <property type="entry name" value="Ankyrin_rpt-contain_sf"/>
</dbReference>
<dbReference type="Pfam" id="PF13962">
    <property type="entry name" value="PGG"/>
    <property type="match status" value="1"/>
</dbReference>
<keyword evidence="1" id="KW-0472">Membrane</keyword>
<feature type="transmembrane region" description="Helical" evidence="1">
    <location>
        <begin position="408"/>
        <end position="429"/>
    </location>
</feature>
<name>A0ABC8TJH5_9AQUA</name>
<feature type="transmembrane region" description="Helical" evidence="1">
    <location>
        <begin position="296"/>
        <end position="318"/>
    </location>
</feature>
<evidence type="ECO:0000313" key="4">
    <source>
        <dbReference type="Proteomes" id="UP001642360"/>
    </source>
</evidence>
<dbReference type="InterPro" id="IPR026961">
    <property type="entry name" value="PGG_dom"/>
</dbReference>
<sequence>MTVLNLLATKSSSFRSKSTYELKDLSRTPFVPLQMLEAVVYKTVIKTRIDEKVPESQVAGDVEDPPSDNIVGDSRVEMPVFIRVILGYWFFGKIYDAKQKHEVVVKLAQKLIEKEHWSHYIYCENIDPEVSSFGISSRKKNKAPNPLIQATTFGILELIMAILQKYPVAADSFDENGRNILHITVEQKHRFLYQHLMNSLAYKDRMLADIDNRGNTILHLASCAKNHVLTKQGSIEMANQMSWDVLWFKRVKHDSYPHLQHLRNMDGKTAEELFEENHSSLREEAEKAAKHVSANLIIAATLICTINFAALFTVPGGFNQNTGDPMLLSDHWQEMQFFMAYIGLALFFAFLSLTNLILIQVSRFDTNDFHIAVPVKTIISSLTIMYSTGLSATAYLQGYILESSPGTFIATFMIFYMFVVWFVLALVMVDTTFSTFDYMYYALLHLIAYKSRGI</sequence>
<comment type="caution">
    <text evidence="3">The sequence shown here is derived from an EMBL/GenBank/DDBJ whole genome shotgun (WGS) entry which is preliminary data.</text>
</comment>
<evidence type="ECO:0000259" key="2">
    <source>
        <dbReference type="Pfam" id="PF13962"/>
    </source>
</evidence>
<dbReference type="EMBL" id="CAUOFW020005247">
    <property type="protein sequence ID" value="CAK9169121.1"/>
    <property type="molecule type" value="Genomic_DNA"/>
</dbReference>
<dbReference type="Gene3D" id="1.25.40.20">
    <property type="entry name" value="Ankyrin repeat-containing domain"/>
    <property type="match status" value="1"/>
</dbReference>
<evidence type="ECO:0000313" key="3">
    <source>
        <dbReference type="EMBL" id="CAK9169121.1"/>
    </source>
</evidence>